<feature type="transmembrane region" description="Helical" evidence="1">
    <location>
        <begin position="381"/>
        <end position="399"/>
    </location>
</feature>
<feature type="transmembrane region" description="Helical" evidence="1">
    <location>
        <begin position="283"/>
        <end position="304"/>
    </location>
</feature>
<name>A0A6N4QVV7_9LEPT</name>
<keyword evidence="1" id="KW-1133">Transmembrane helix</keyword>
<dbReference type="RefSeq" id="WP_135573595.1">
    <property type="nucleotide sequence ID" value="NZ_RQGK01000064.1"/>
</dbReference>
<comment type="caution">
    <text evidence="2">The sequence shown here is derived from an EMBL/GenBank/DDBJ whole genome shotgun (WGS) entry which is preliminary data.</text>
</comment>
<feature type="transmembrane region" description="Helical" evidence="1">
    <location>
        <begin position="344"/>
        <end position="365"/>
    </location>
</feature>
<dbReference type="Proteomes" id="UP000297613">
    <property type="component" value="Unassembled WGS sequence"/>
</dbReference>
<feature type="transmembrane region" description="Helical" evidence="1">
    <location>
        <begin position="34"/>
        <end position="51"/>
    </location>
</feature>
<keyword evidence="1" id="KW-0812">Transmembrane</keyword>
<feature type="transmembrane region" description="Helical" evidence="1">
    <location>
        <begin position="169"/>
        <end position="189"/>
    </location>
</feature>
<keyword evidence="1" id="KW-0472">Membrane</keyword>
<evidence type="ECO:0000256" key="1">
    <source>
        <dbReference type="SAM" id="Phobius"/>
    </source>
</evidence>
<feature type="transmembrane region" description="Helical" evidence="1">
    <location>
        <begin position="63"/>
        <end position="82"/>
    </location>
</feature>
<accession>A0A6N4QVV7</accession>
<dbReference type="EMBL" id="RQGM01000076">
    <property type="protein sequence ID" value="TGL79224.1"/>
    <property type="molecule type" value="Genomic_DNA"/>
</dbReference>
<feature type="transmembrane region" description="Helical" evidence="1">
    <location>
        <begin position="411"/>
        <end position="430"/>
    </location>
</feature>
<feature type="transmembrane region" description="Helical" evidence="1">
    <location>
        <begin position="242"/>
        <end position="271"/>
    </location>
</feature>
<organism evidence="2 3">
    <name type="scientific">Leptospira yasudae</name>
    <dbReference type="NCBI Taxonomy" id="2202201"/>
    <lineage>
        <taxon>Bacteria</taxon>
        <taxon>Pseudomonadati</taxon>
        <taxon>Spirochaetota</taxon>
        <taxon>Spirochaetia</taxon>
        <taxon>Leptospirales</taxon>
        <taxon>Leptospiraceae</taxon>
        <taxon>Leptospira</taxon>
    </lineage>
</organism>
<dbReference type="GO" id="GO:0016757">
    <property type="term" value="F:glycosyltransferase activity"/>
    <property type="evidence" value="ECO:0007669"/>
    <property type="project" value="UniProtKB-KW"/>
</dbReference>
<dbReference type="Pfam" id="PF26314">
    <property type="entry name" value="MptA_B_family"/>
    <property type="match status" value="1"/>
</dbReference>
<gene>
    <name evidence="2" type="ORF">EHQ83_18425</name>
</gene>
<reference evidence="2 3" key="1">
    <citation type="journal article" date="2019" name="PLoS Negl. Trop. Dis.">
        <title>Revisiting the worldwide diversity of Leptospira species in the environment.</title>
        <authorList>
            <person name="Vincent A.T."/>
            <person name="Schiettekatte O."/>
            <person name="Bourhy P."/>
            <person name="Veyrier F.J."/>
            <person name="Picardeau M."/>
        </authorList>
    </citation>
    <scope>NUCLEOTIDE SEQUENCE [LARGE SCALE GENOMIC DNA]</scope>
    <source>
        <strain evidence="2 3">201702445</strain>
    </source>
</reference>
<proteinExistence type="predicted"/>
<protein>
    <submittedName>
        <fullName evidence="2">Dolichyl-phosphate-mannose--protein mannosyltransferase</fullName>
    </submittedName>
</protein>
<feature type="transmembrane region" description="Helical" evidence="1">
    <location>
        <begin position="138"/>
        <end position="157"/>
    </location>
</feature>
<sequence>MNFEFVRVGSIRLILILAFVPILWFQYFEERSHFFLLLIAVLPAFISYAWILVRNRDRSSLRFWIGIGLILRIAFLFSDPILSEDAYRFLWDGLLIQEGASPFSFLPKEFPIDALSPQGRKLAVELLQSMNSPQFYSVYPPILQFFFFLSAKTMLVFENVKAGILFWKTTLLLSEFGVFWILYKILIYYKIASEKILIYWLNPLVLAEITGNAHPESILVFFFAGTLYSFARWQNENRLRDLFFAIAFFLFGILTKITPLILVPFLIFSIANGKRSDLRRQGFWISGTVIAVCVVFAWIGFSVFPELIQKQKTSGLGVFFQLFEFNGSVYYVLREFLRWIGENFYAAGKICGAAALVAISLFSFWKRKEEGLQNVFRTAESIYLIFLIFSTTVHPWYILPLVVCSIFSGNIYPIVWSCLIFVSYSTYSVFPYKDSFSWLCFEYGILFLFLHIDYKRGVSKKDASFAGD</sequence>
<feature type="transmembrane region" description="Helical" evidence="1">
    <location>
        <begin position="12"/>
        <end position="28"/>
    </location>
</feature>
<dbReference type="AlphaFoldDB" id="A0A6N4QVV7"/>
<feature type="transmembrane region" description="Helical" evidence="1">
    <location>
        <begin position="436"/>
        <end position="454"/>
    </location>
</feature>
<keyword evidence="2" id="KW-0808">Transferase</keyword>
<evidence type="ECO:0000313" key="3">
    <source>
        <dbReference type="Proteomes" id="UP000297613"/>
    </source>
</evidence>
<keyword evidence="2" id="KW-0328">Glycosyltransferase</keyword>
<evidence type="ECO:0000313" key="2">
    <source>
        <dbReference type="EMBL" id="TGL79224.1"/>
    </source>
</evidence>